<dbReference type="Gene3D" id="1.20.1280.170">
    <property type="entry name" value="Exocyst complex component Exo70"/>
    <property type="match status" value="4"/>
</dbReference>
<dbReference type="PROSITE" id="PS51153">
    <property type="entry name" value="RPW8"/>
    <property type="match status" value="1"/>
</dbReference>
<accession>A0A444XRZ7</accession>
<evidence type="ECO:0000313" key="6">
    <source>
        <dbReference type="EMBL" id="RYQ92294.1"/>
    </source>
</evidence>
<dbReference type="PANTHER" id="PTHR12542">
    <property type="entry name" value="EXOCYST COMPLEX PROTEIN EXO70"/>
    <property type="match status" value="1"/>
</dbReference>
<keyword evidence="7" id="KW-1185">Reference proteome</keyword>
<feature type="compositionally biased region" description="Polar residues" evidence="4">
    <location>
        <begin position="291"/>
        <end position="301"/>
    </location>
</feature>
<gene>
    <name evidence="6" type="ORF">Ahy_B09g098484</name>
</gene>
<dbReference type="GO" id="GO:0000145">
    <property type="term" value="C:exocyst"/>
    <property type="evidence" value="ECO:0007669"/>
    <property type="project" value="InterPro"/>
</dbReference>
<dbReference type="GO" id="GO:0006887">
    <property type="term" value="P:exocytosis"/>
    <property type="evidence" value="ECO:0007669"/>
    <property type="project" value="UniProtKB-KW"/>
</dbReference>
<evidence type="ECO:0000256" key="3">
    <source>
        <dbReference type="ARBA" id="ARBA00022483"/>
    </source>
</evidence>
<dbReference type="InterPro" id="IPR004140">
    <property type="entry name" value="Exo70"/>
</dbReference>
<evidence type="ECO:0000256" key="4">
    <source>
        <dbReference type="SAM" id="MobiDB-lite"/>
    </source>
</evidence>
<dbReference type="STRING" id="3818.A0A444XRZ7"/>
<name>A0A444XRZ7_ARAHY</name>
<dbReference type="InterPro" id="IPR046364">
    <property type="entry name" value="Exo70_C"/>
</dbReference>
<dbReference type="Proteomes" id="UP000289738">
    <property type="component" value="Chromosome B09"/>
</dbReference>
<dbReference type="PANTHER" id="PTHR12542:SF41">
    <property type="entry name" value="EXOCYST COMPLEX COMPONENT 7"/>
    <property type="match status" value="1"/>
</dbReference>
<evidence type="ECO:0000256" key="2">
    <source>
        <dbReference type="ARBA" id="ARBA00022448"/>
    </source>
</evidence>
<feature type="region of interest" description="Disordered" evidence="4">
    <location>
        <begin position="291"/>
        <end position="326"/>
    </location>
</feature>
<keyword evidence="3" id="KW-0268">Exocytosis</keyword>
<dbReference type="EMBL" id="SDMP01000019">
    <property type="protein sequence ID" value="RYQ92294.1"/>
    <property type="molecule type" value="Genomic_DNA"/>
</dbReference>
<sequence>MAAALLGGAAIGAAFGELLKAVLEVKDKASNFKNTLAYLRTILVKIDPLIKEMEQQNDELGRPKEELDSLIEEMEEGTKLVYRCSKIHRLNFLARIQYQDELAKLVVSLERFFRFDVPAQTSRDTKETLLKVTRILSAVRKLPLARTESATGSASDLDSMPLESDVCDTLPLQLNDEKEREADSTEEAAELERLAKPVLEDIASLVQKGSQAEAEIHKGRQDLQNKHEASGRLRRSIEFFGSRMGFTVSDSILFHENNSIAEDISKLEDAFKQLLSFFSKPVEPKHLFDCLTSSMRPSSGSPDHEGDPSGKKPSSSHHSESHENNNSADPVLCTLLNLIPSRIVSPLHYLAQQLVEAGQQQQLLRIYRDARSNWLEESIQIFGVEKLNNDDAQKLQVEILEAKIGSWIHIMPIAFKLFAGERNVCNLIFEGFDSLAEQCFSEVTTNNISMLLSIGEANAKIIKSPQNFHLLLDMCETMLQLHLEIETLFRGKACTEIREAVFRFTKQLAQMANEVFEDLEEVVEKDAIETAVTDGVHPLTSYMINFVRVLYDYQSTLKQLFQEFEGGDYSLQQASVTRRIMKALESKLDLKSKHSEAKDILGDDWVRLHSGIVQHHANQYIRNAWAKTLQCVSDKGIYVGMNNGVSRAVLKDRLKTFNDMFEELHRKQSQWKVPDAELQESLQLAVAMIVLPGYRTFLGRFRSFLKVKHIKYTPEDLEQMFEMVVGCFSSAPVVVSIFKEALHFELSTHSNKKPFPAEVSRTIMELATVGTLSALTNEGHEGKQNLDAARKCLLASLETSSAIGSALDESESRLELLRQRCQSLQTSFRPISMQKCSFMDVGNGIDSVICSAAAVLKVFEFVQHLENSLLTDPVSDLCSYLSDAKKLEEALKLLTDNCTLAIGWLQGVLDFLQDKVITNEFYLFQVKKSLRILRELQAVEEGVCINGGFLSAALDNLETEFQRLLMANSMPIPLVSLGSHVATQALPGSVMGKLQAIIERLNANSRLAKCKSIYDEVRGTNAQRTLNTLDLSYLEIPTAKFEDVREIASYIDQWGIDLELVEKHRPNVLPGSPSDQEFFHSFYVSFHRPAQVKLERPGSPPRDSGVPRLVSFVTDYCNQLLNDTYLPHLKKVLEIHLSWRNETYEEGIVFTQIYDTIKEVAVNLDSWSKAYEDITLSYIFIINNHCHFYNLRGTMLGDMIGDTWLGALEQYKDYYAALYLRNSCGKLLSIIVQKDLLSSSLSSQDLGKRLHAFNVAFDERYKMESSWTICDEALRKNICKHLVECIVPIYKAYGEGALKCTLRSAQPRLVQLMNTKFKSISSIQIPPTNMSSN</sequence>
<proteinExistence type="inferred from homology"/>
<evidence type="ECO:0000313" key="7">
    <source>
        <dbReference type="Proteomes" id="UP000289738"/>
    </source>
</evidence>
<dbReference type="Pfam" id="PF03081">
    <property type="entry name" value="Exo70_C"/>
    <property type="match status" value="2"/>
</dbReference>
<feature type="domain" description="RPW8" evidence="5">
    <location>
        <begin position="1"/>
        <end position="151"/>
    </location>
</feature>
<evidence type="ECO:0000256" key="1">
    <source>
        <dbReference type="ARBA" id="ARBA00006756"/>
    </source>
</evidence>
<reference evidence="6 7" key="1">
    <citation type="submission" date="2019-01" db="EMBL/GenBank/DDBJ databases">
        <title>Sequencing of cultivated peanut Arachis hypogaea provides insights into genome evolution and oil improvement.</title>
        <authorList>
            <person name="Chen X."/>
        </authorList>
    </citation>
    <scope>NUCLEOTIDE SEQUENCE [LARGE SCALE GENOMIC DNA]</scope>
    <source>
        <strain evidence="7">cv. Fuhuasheng</strain>
        <tissue evidence="6">Leaves</tissue>
    </source>
</reference>
<comment type="similarity">
    <text evidence="1">Belongs to the EXO70 family.</text>
</comment>
<organism evidence="6 7">
    <name type="scientific">Arachis hypogaea</name>
    <name type="common">Peanut</name>
    <dbReference type="NCBI Taxonomy" id="3818"/>
    <lineage>
        <taxon>Eukaryota</taxon>
        <taxon>Viridiplantae</taxon>
        <taxon>Streptophyta</taxon>
        <taxon>Embryophyta</taxon>
        <taxon>Tracheophyta</taxon>
        <taxon>Spermatophyta</taxon>
        <taxon>Magnoliopsida</taxon>
        <taxon>eudicotyledons</taxon>
        <taxon>Gunneridae</taxon>
        <taxon>Pentapetalae</taxon>
        <taxon>rosids</taxon>
        <taxon>fabids</taxon>
        <taxon>Fabales</taxon>
        <taxon>Fabaceae</taxon>
        <taxon>Papilionoideae</taxon>
        <taxon>50 kb inversion clade</taxon>
        <taxon>dalbergioids sensu lato</taxon>
        <taxon>Dalbergieae</taxon>
        <taxon>Pterocarpus clade</taxon>
        <taxon>Arachis</taxon>
    </lineage>
</organism>
<protein>
    <recommendedName>
        <fullName evidence="5">RPW8 domain-containing protein</fullName>
    </recommendedName>
</protein>
<comment type="caution">
    <text evidence="6">The sequence shown here is derived from an EMBL/GenBank/DDBJ whole genome shotgun (WGS) entry which is preliminary data.</text>
</comment>
<dbReference type="GO" id="GO:0005546">
    <property type="term" value="F:phosphatidylinositol-4,5-bisphosphate binding"/>
    <property type="evidence" value="ECO:0007669"/>
    <property type="project" value="InterPro"/>
</dbReference>
<dbReference type="SUPFAM" id="SSF74788">
    <property type="entry name" value="Cullin repeat-like"/>
    <property type="match status" value="2"/>
</dbReference>
<dbReference type="Pfam" id="PF20669">
    <property type="entry name" value="Exo70_N"/>
    <property type="match status" value="1"/>
</dbReference>
<keyword evidence="2" id="KW-0813">Transport</keyword>
<dbReference type="InterPro" id="IPR008808">
    <property type="entry name" value="Powdery_mildew-R_dom"/>
</dbReference>
<dbReference type="Pfam" id="PF05659">
    <property type="entry name" value="RPW8"/>
    <property type="match status" value="1"/>
</dbReference>
<evidence type="ECO:0000259" key="5">
    <source>
        <dbReference type="PROSITE" id="PS51153"/>
    </source>
</evidence>
<dbReference type="InterPro" id="IPR016159">
    <property type="entry name" value="Cullin_repeat-like_dom_sf"/>
</dbReference>